<evidence type="ECO:0000256" key="3">
    <source>
        <dbReference type="ARBA" id="ARBA00022840"/>
    </source>
</evidence>
<dbReference type="SUPFAM" id="SSF52540">
    <property type="entry name" value="P-loop containing nucleoside triphosphate hydrolases"/>
    <property type="match status" value="2"/>
</dbReference>
<protein>
    <submittedName>
        <fullName evidence="5">ATP-binding cassette domain-containing protein</fullName>
    </submittedName>
</protein>
<evidence type="ECO:0000313" key="5">
    <source>
        <dbReference type="EMBL" id="UUT36234.1"/>
    </source>
</evidence>
<dbReference type="InterPro" id="IPR003439">
    <property type="entry name" value="ABC_transporter-like_ATP-bd"/>
</dbReference>
<dbReference type="PANTHER" id="PTHR45772:SF1">
    <property type="entry name" value="ABC TRANSPORTER ATP-BINDING PROTEIN"/>
    <property type="match status" value="1"/>
</dbReference>
<dbReference type="InterPro" id="IPR027417">
    <property type="entry name" value="P-loop_NTPase"/>
</dbReference>
<gene>
    <name evidence="5" type="ORF">L2X98_24825</name>
</gene>
<dbReference type="Proteomes" id="UP001054811">
    <property type="component" value="Chromosome"/>
</dbReference>
<dbReference type="PROSITE" id="PS50893">
    <property type="entry name" value="ABC_TRANSPORTER_2"/>
    <property type="match status" value="1"/>
</dbReference>
<dbReference type="SMART" id="SM00382">
    <property type="entry name" value="AAA"/>
    <property type="match status" value="1"/>
</dbReference>
<organism evidence="5 6">
    <name type="scientific">Microbacterium elymi</name>
    <dbReference type="NCBI Taxonomy" id="2909587"/>
    <lineage>
        <taxon>Bacteria</taxon>
        <taxon>Bacillati</taxon>
        <taxon>Actinomycetota</taxon>
        <taxon>Actinomycetes</taxon>
        <taxon>Micrococcales</taxon>
        <taxon>Microbacteriaceae</taxon>
        <taxon>Microbacterium</taxon>
    </lineage>
</organism>
<proteinExistence type="predicted"/>
<feature type="domain" description="ABC transporter" evidence="4">
    <location>
        <begin position="93"/>
        <end position="341"/>
    </location>
</feature>
<evidence type="ECO:0000259" key="4">
    <source>
        <dbReference type="PROSITE" id="PS50893"/>
    </source>
</evidence>
<reference evidence="5" key="1">
    <citation type="submission" date="2022-01" db="EMBL/GenBank/DDBJ databases">
        <title>Microbacterium eymi and Microbacterium rhizovicinus sp. nov., isolated from the rhizospheric soil of Elymus tsukushiensis, a plant native to the Dokdo Islands, Republic of Korea.</title>
        <authorList>
            <person name="Hwang Y.J."/>
        </authorList>
    </citation>
    <scope>NUCLEOTIDE SEQUENCE</scope>
    <source>
        <strain evidence="5">KUDC0405</strain>
    </source>
</reference>
<evidence type="ECO:0000313" key="6">
    <source>
        <dbReference type="Proteomes" id="UP001054811"/>
    </source>
</evidence>
<keyword evidence="1" id="KW-0813">Transport</keyword>
<evidence type="ECO:0000256" key="2">
    <source>
        <dbReference type="ARBA" id="ARBA00022741"/>
    </source>
</evidence>
<keyword evidence="3 5" id="KW-0067">ATP-binding</keyword>
<dbReference type="CDD" id="cd03219">
    <property type="entry name" value="ABC_Mj1267_LivG_branched"/>
    <property type="match status" value="1"/>
</dbReference>
<keyword evidence="6" id="KW-1185">Reference proteome</keyword>
<dbReference type="InterPro" id="IPR003593">
    <property type="entry name" value="AAA+_ATPase"/>
</dbReference>
<dbReference type="EMBL" id="CP091139">
    <property type="protein sequence ID" value="UUT36234.1"/>
    <property type="molecule type" value="Genomic_DNA"/>
</dbReference>
<dbReference type="Gene3D" id="3.40.50.300">
    <property type="entry name" value="P-loop containing nucleotide triphosphate hydrolases"/>
    <property type="match status" value="2"/>
</dbReference>
<dbReference type="RefSeq" id="WP_259612883.1">
    <property type="nucleotide sequence ID" value="NZ_CP091139.2"/>
</dbReference>
<accession>A0ABY5NMA5</accession>
<name>A0ABY5NMA5_9MICO</name>
<dbReference type="PANTHER" id="PTHR45772">
    <property type="entry name" value="CONSERVED COMPONENT OF ABC TRANSPORTER FOR NATURAL AMINO ACIDS-RELATED"/>
    <property type="match status" value="1"/>
</dbReference>
<dbReference type="GO" id="GO:0005524">
    <property type="term" value="F:ATP binding"/>
    <property type="evidence" value="ECO:0007669"/>
    <property type="project" value="UniProtKB-KW"/>
</dbReference>
<evidence type="ECO:0000256" key="1">
    <source>
        <dbReference type="ARBA" id="ARBA00022448"/>
    </source>
</evidence>
<dbReference type="InterPro" id="IPR051120">
    <property type="entry name" value="ABC_AA/LPS_Transport"/>
</dbReference>
<dbReference type="Pfam" id="PF00005">
    <property type="entry name" value="ABC_tran"/>
    <property type="match status" value="1"/>
</dbReference>
<sequence>MLDEPTLGLSPKLVTFVRDTIRAIREAGTSVLLIEQNATMALSVADRGYVIEHGRIVHEDTAAHLREDEGLQRLAARPRCGGGGMSTDAAPLLDVRDIELTIGGLHILRGVSFDVQPGEFFTVIGPNGAGKTSLLNVISRIYRPTGGTVTFDGAPLLGAKRSALAGLGIARTFQNLALFEQMDVLDNVVLGRHRLMRSGVLTGAVWFGRARREEAAARRACEPLIDLMGLGAYLRRPIGDLPYGIKKRIELARALAVEPRLLLLDEPAAGMNDDETDELAEWILVAKRELDLTVVMIEHDMGLVTRLGDRSLVLDFGTTITIESPRAAIADPRVIAAYLGDESDDAEDPTTTGNIALKIPKGLTRKAPRTRKGALR</sequence>
<keyword evidence="2" id="KW-0547">Nucleotide-binding</keyword>